<dbReference type="AlphaFoldDB" id="S0KP15"/>
<dbReference type="HOGENOM" id="CLU_2769393_0_0_9"/>
<reference evidence="2 3" key="1">
    <citation type="submission" date="2013-03" db="EMBL/GenBank/DDBJ databases">
        <title>The Genome Sequence of Enterococcus dispar ATCC_51266 (Illumina only assembly).</title>
        <authorList>
            <consortium name="The Broad Institute Genomics Platform"/>
            <consortium name="The Broad Institute Genome Sequencing Center for Infectious Disease"/>
            <person name="Earl A."/>
            <person name="Russ C."/>
            <person name="Gilmore M."/>
            <person name="Surin D."/>
            <person name="Walker B."/>
            <person name="Young S."/>
            <person name="Zeng Q."/>
            <person name="Gargeya S."/>
            <person name="Fitzgerald M."/>
            <person name="Haas B."/>
            <person name="Abouelleil A."/>
            <person name="Allen A.W."/>
            <person name="Alvarado L."/>
            <person name="Arachchi H.M."/>
            <person name="Berlin A.M."/>
            <person name="Chapman S.B."/>
            <person name="Gainer-Dewar J."/>
            <person name="Goldberg J."/>
            <person name="Griggs A."/>
            <person name="Gujja S."/>
            <person name="Hansen M."/>
            <person name="Howarth C."/>
            <person name="Imamovic A."/>
            <person name="Ireland A."/>
            <person name="Larimer J."/>
            <person name="McCowan C."/>
            <person name="Murphy C."/>
            <person name="Pearson M."/>
            <person name="Poon T.W."/>
            <person name="Priest M."/>
            <person name="Roberts A."/>
            <person name="Saif S."/>
            <person name="Shea T."/>
            <person name="Sisk P."/>
            <person name="Sykes S."/>
            <person name="Wortman J."/>
            <person name="Nusbaum C."/>
            <person name="Birren B."/>
        </authorList>
    </citation>
    <scope>NUCLEOTIDE SEQUENCE [LARGE SCALE GENOMIC DNA]</scope>
    <source>
        <strain evidence="2 3">ATCC 51266</strain>
    </source>
</reference>
<evidence type="ECO:0000259" key="1">
    <source>
        <dbReference type="Pfam" id="PF22400"/>
    </source>
</evidence>
<sequence>MNKCPLCETDGTFYLEDTAGNRLLVKENILVIKQRYQEYGGGMYHEYTSEYIIRNCPWCGRKLEVAE</sequence>
<dbReference type="Proteomes" id="UP000014127">
    <property type="component" value="Unassembled WGS sequence"/>
</dbReference>
<dbReference type="InterPro" id="IPR053918">
    <property type="entry name" value="DUF6980"/>
</dbReference>
<dbReference type="Pfam" id="PF22400">
    <property type="entry name" value="DUF6980"/>
    <property type="match status" value="1"/>
</dbReference>
<dbReference type="OrthoDB" id="4206464at2"/>
<evidence type="ECO:0000313" key="3">
    <source>
        <dbReference type="Proteomes" id="UP000014127"/>
    </source>
</evidence>
<name>S0KP15_9ENTE</name>
<gene>
    <name evidence="2" type="ORF">OMK_01126</name>
</gene>
<evidence type="ECO:0000313" key="2">
    <source>
        <dbReference type="EMBL" id="EOT42765.1"/>
    </source>
</evidence>
<protein>
    <recommendedName>
        <fullName evidence="1">DUF6980 domain-containing protein</fullName>
    </recommendedName>
</protein>
<dbReference type="EMBL" id="AHYR01000004">
    <property type="protein sequence ID" value="EOT42765.1"/>
    <property type="molecule type" value="Genomic_DNA"/>
</dbReference>
<organism evidence="2 3">
    <name type="scientific">Enterococcus dispar ATCC 51266</name>
    <dbReference type="NCBI Taxonomy" id="1139219"/>
    <lineage>
        <taxon>Bacteria</taxon>
        <taxon>Bacillati</taxon>
        <taxon>Bacillota</taxon>
        <taxon>Bacilli</taxon>
        <taxon>Lactobacillales</taxon>
        <taxon>Enterococcaceae</taxon>
        <taxon>Enterococcus</taxon>
    </lineage>
</organism>
<proteinExistence type="predicted"/>
<feature type="domain" description="DUF6980" evidence="1">
    <location>
        <begin position="20"/>
        <end position="64"/>
    </location>
</feature>
<dbReference type="PATRIC" id="fig|1139219.3.peg.1087"/>
<comment type="caution">
    <text evidence="2">The sequence shown here is derived from an EMBL/GenBank/DDBJ whole genome shotgun (WGS) entry which is preliminary data.</text>
</comment>
<keyword evidence="3" id="KW-1185">Reference proteome</keyword>
<dbReference type="RefSeq" id="WP_016172304.1">
    <property type="nucleotide sequence ID" value="NZ_ASWK01000001.1"/>
</dbReference>
<accession>S0KP15</accession>